<evidence type="ECO:0000313" key="2">
    <source>
        <dbReference type="Proteomes" id="UP001476247"/>
    </source>
</evidence>
<dbReference type="EMBL" id="BAABUJ010000019">
    <property type="protein sequence ID" value="GAA5801521.1"/>
    <property type="molecule type" value="Genomic_DNA"/>
</dbReference>
<name>A0ABP9Y3J4_9FUNG</name>
<comment type="caution">
    <text evidence="1">The sequence shown here is derived from an EMBL/GenBank/DDBJ whole genome shotgun (WGS) entry which is preliminary data.</text>
</comment>
<gene>
    <name evidence="1" type="ORF">HPULCUR_006969</name>
</gene>
<keyword evidence="2" id="KW-1185">Reference proteome</keyword>
<evidence type="ECO:0000313" key="1">
    <source>
        <dbReference type="EMBL" id="GAA5801521.1"/>
    </source>
</evidence>
<accession>A0ABP9Y3J4</accession>
<organism evidence="1 2">
    <name type="scientific">Helicostylum pulchrum</name>
    <dbReference type="NCBI Taxonomy" id="562976"/>
    <lineage>
        <taxon>Eukaryota</taxon>
        <taxon>Fungi</taxon>
        <taxon>Fungi incertae sedis</taxon>
        <taxon>Mucoromycota</taxon>
        <taxon>Mucoromycotina</taxon>
        <taxon>Mucoromycetes</taxon>
        <taxon>Mucorales</taxon>
        <taxon>Mucorineae</taxon>
        <taxon>Mucoraceae</taxon>
        <taxon>Helicostylum</taxon>
    </lineage>
</organism>
<sequence>MELIIVESSSGITKENTAHSIQDTIKILERGISSRRKEASHCQKASITTFKKLKNACQEVQLVQKELAKENMGLVSFNGPTVGSGIANNCFF</sequence>
<protein>
    <submittedName>
        <fullName evidence="1">Uncharacterized protein</fullName>
    </submittedName>
</protein>
<proteinExistence type="predicted"/>
<reference evidence="1 2" key="1">
    <citation type="submission" date="2024-04" db="EMBL/GenBank/DDBJ databases">
        <title>genome sequences of Mucor flavus KT1a and Helicostylum pulchrum KT1b strains isolation_sourced from the surface of a dry-aged beef.</title>
        <authorList>
            <person name="Toyotome T."/>
            <person name="Hosono M."/>
            <person name="Torimaru M."/>
            <person name="Fukuda K."/>
            <person name="Mikami N."/>
        </authorList>
    </citation>
    <scope>NUCLEOTIDE SEQUENCE [LARGE SCALE GENOMIC DNA]</scope>
    <source>
        <strain evidence="1 2">KT1b</strain>
    </source>
</reference>
<dbReference type="Proteomes" id="UP001476247">
    <property type="component" value="Unassembled WGS sequence"/>
</dbReference>